<dbReference type="AlphaFoldDB" id="A0A1W1EHH2"/>
<gene>
    <name evidence="1" type="ORF">MNB_SV-15-1517</name>
</gene>
<organism evidence="1">
    <name type="scientific">hydrothermal vent metagenome</name>
    <dbReference type="NCBI Taxonomy" id="652676"/>
    <lineage>
        <taxon>unclassified sequences</taxon>
        <taxon>metagenomes</taxon>
        <taxon>ecological metagenomes</taxon>
    </lineage>
</organism>
<sequence>MKNKIVISLIAMGILANADNFYYENGNIIEVSEISQPRDNSGIKYYRSSKGTKIGVKNDLLVECVEDINCSAVLSKYETTSVKNLTDTIYLITIDSSKNIFEFSQKLYLDKKIKIAHPNFRKEKKRR</sequence>
<name>A0A1W1EHH2_9ZZZZ</name>
<dbReference type="EMBL" id="FRYL01000001">
    <property type="protein sequence ID" value="SHO80262.1"/>
    <property type="molecule type" value="Genomic_DNA"/>
</dbReference>
<protein>
    <submittedName>
        <fullName evidence="1">Uncharacterized protein</fullName>
    </submittedName>
</protein>
<accession>A0A1W1EHH2</accession>
<evidence type="ECO:0000313" key="1">
    <source>
        <dbReference type="EMBL" id="SHO80262.1"/>
    </source>
</evidence>
<reference evidence="1" key="1">
    <citation type="submission" date="2016-10" db="EMBL/GenBank/DDBJ databases">
        <authorList>
            <person name="de Groot N.N."/>
        </authorList>
    </citation>
    <scope>NUCLEOTIDE SEQUENCE</scope>
</reference>
<proteinExistence type="predicted"/>